<dbReference type="VEuPathDB" id="TriTrypDB:BSAL_56315"/>
<dbReference type="AlphaFoldDB" id="A0A0S4J4Y7"/>
<dbReference type="VEuPathDB" id="TriTrypDB:BSAL_38160"/>
<organism evidence="1 2">
    <name type="scientific">Bodo saltans</name>
    <name type="common">Flagellated protozoan</name>
    <dbReference type="NCBI Taxonomy" id="75058"/>
    <lineage>
        <taxon>Eukaryota</taxon>
        <taxon>Discoba</taxon>
        <taxon>Euglenozoa</taxon>
        <taxon>Kinetoplastea</taxon>
        <taxon>Metakinetoplastina</taxon>
        <taxon>Eubodonida</taxon>
        <taxon>Bodonidae</taxon>
        <taxon>Bodo</taxon>
    </lineage>
</organism>
<evidence type="ECO:0000313" key="1">
    <source>
        <dbReference type="EMBL" id="CUG81156.1"/>
    </source>
</evidence>
<accession>A0A0S4J4Y7</accession>
<dbReference type="EMBL" id="CYKH01001061">
    <property type="protein sequence ID" value="CUG81156.1"/>
    <property type="molecule type" value="Genomic_DNA"/>
</dbReference>
<proteinExistence type="predicted"/>
<name>A0A0S4J4Y7_BODSA</name>
<gene>
    <name evidence="1" type="ORF">BSAL_86530</name>
</gene>
<keyword evidence="2" id="KW-1185">Reference proteome</keyword>
<reference evidence="2" key="1">
    <citation type="submission" date="2015-09" db="EMBL/GenBank/DDBJ databases">
        <authorList>
            <consortium name="Pathogen Informatics"/>
        </authorList>
    </citation>
    <scope>NUCLEOTIDE SEQUENCE [LARGE SCALE GENOMIC DNA]</scope>
    <source>
        <strain evidence="2">Lake Konstanz</strain>
    </source>
</reference>
<sequence>MDEEKTLEGLCELIRGHVATVTGRPQAPANYSTAEAAYKMMEDETKLYFRIPDDAKDVYPLIVLDTCEVLAELHHAFNKHKSGIPHTLLESFCSKVPSPRCIVAICCNAKFEQDELTASHAHLISIGPLQPLSAEGHHKAITKSWGVEGIDPHVRTIVHQLSGGVPRLLRAAHQFPATVTFAYGSFNALPHCFESYSKYAAEQYSIEGKWTFLAYTCLLASSTKAIVLGDHPIPLNPAWKKAWKETEWGKQTASGEDPPLPTFKDASLASIGTYIPGSSNFYEVSEHFIVPPITFLDEHAKPGAPIMPSDLHPFLSIDVIKHLGSWSDLDRGRLFEKAIHVRCVRALFAGVLEEHQEVHPDQVHILERYEANLSGGLVTDVAEGLYEHAARRAPGIDLPPRRVHLVPGNWEHGHERGICGAAATAAWKAK</sequence>
<evidence type="ECO:0000313" key="2">
    <source>
        <dbReference type="Proteomes" id="UP000051952"/>
    </source>
</evidence>
<dbReference type="Proteomes" id="UP000051952">
    <property type="component" value="Unassembled WGS sequence"/>
</dbReference>
<protein>
    <submittedName>
        <fullName evidence="1">Bodo-specific multi-copy gene family, putative</fullName>
    </submittedName>
</protein>